<evidence type="ECO:0008006" key="14">
    <source>
        <dbReference type="Google" id="ProtNLM"/>
    </source>
</evidence>
<evidence type="ECO:0000313" key="7">
    <source>
        <dbReference type="EMBL" id="KAG2864638.1"/>
    </source>
</evidence>
<dbReference type="EMBL" id="MJFZ01000124">
    <property type="protein sequence ID" value="RAW36974.1"/>
    <property type="molecule type" value="Genomic_DNA"/>
</dbReference>
<dbReference type="PIRSF" id="PIRSF000538">
    <property type="entry name" value="GlpK"/>
    <property type="match status" value="1"/>
</dbReference>
<keyword evidence="3" id="KW-0418">Kinase</keyword>
<organism evidence="12 13">
    <name type="scientific">Phytophthora cactorum</name>
    <dbReference type="NCBI Taxonomy" id="29920"/>
    <lineage>
        <taxon>Eukaryota</taxon>
        <taxon>Sar</taxon>
        <taxon>Stramenopiles</taxon>
        <taxon>Oomycota</taxon>
        <taxon>Peronosporomycetes</taxon>
        <taxon>Peronosporales</taxon>
        <taxon>Peronosporaceae</taxon>
        <taxon>Phytophthora</taxon>
    </lineage>
</organism>
<protein>
    <recommendedName>
        <fullName evidence="14">Carbohydrate kinase FGGY N-terminal domain-containing protein</fullName>
    </recommendedName>
</protein>
<dbReference type="VEuPathDB" id="FungiDB:PC110_g6755"/>
<keyword evidence="13" id="KW-1185">Reference proteome</keyword>
<feature type="domain" description="Carbohydrate kinase FGGY C-terminal" evidence="6">
    <location>
        <begin position="317"/>
        <end position="499"/>
    </location>
</feature>
<dbReference type="InterPro" id="IPR018485">
    <property type="entry name" value="FGGY_C"/>
</dbReference>
<name>A0A329SJH3_9STRA</name>
<evidence type="ECO:0000313" key="8">
    <source>
        <dbReference type="EMBL" id="KAG2937989.1"/>
    </source>
</evidence>
<dbReference type="Proteomes" id="UP000774804">
    <property type="component" value="Unassembled WGS sequence"/>
</dbReference>
<feature type="signal peptide" evidence="4">
    <location>
        <begin position="1"/>
        <end position="15"/>
    </location>
</feature>
<dbReference type="EMBL" id="RCMV01000089">
    <property type="protein sequence ID" value="KAG3225222.1"/>
    <property type="molecule type" value="Genomic_DNA"/>
</dbReference>
<dbReference type="Pfam" id="PF00370">
    <property type="entry name" value="FGGY_N"/>
    <property type="match status" value="1"/>
</dbReference>
<dbReference type="InterPro" id="IPR018484">
    <property type="entry name" value="FGGY_N"/>
</dbReference>
<dbReference type="InterPro" id="IPR043129">
    <property type="entry name" value="ATPase_NBD"/>
</dbReference>
<gene>
    <name evidence="12" type="ORF">PC110_g6755</name>
    <name evidence="7" type="ORF">PC113_g4385</name>
    <name evidence="8" type="ORF">PC115_g3942</name>
    <name evidence="9" type="ORF">PC117_g4683</name>
    <name evidence="10" type="ORF">PC118_g3636</name>
    <name evidence="11" type="ORF">PC129_g4143</name>
</gene>
<dbReference type="EMBL" id="RCMG01000075">
    <property type="protein sequence ID" value="KAG2864638.1"/>
    <property type="molecule type" value="Genomic_DNA"/>
</dbReference>
<dbReference type="AlphaFoldDB" id="A0A329SJH3"/>
<dbReference type="Gene3D" id="3.30.420.40">
    <property type="match status" value="2"/>
</dbReference>
<dbReference type="Proteomes" id="UP000697107">
    <property type="component" value="Unassembled WGS sequence"/>
</dbReference>
<dbReference type="EMBL" id="RCML01000063">
    <property type="protein sequence ID" value="KAG2994180.1"/>
    <property type="molecule type" value="Genomic_DNA"/>
</dbReference>
<feature type="domain" description="Carbohydrate kinase FGGY N-terminal" evidence="5">
    <location>
        <begin position="47"/>
        <end position="307"/>
    </location>
</feature>
<keyword evidence="4" id="KW-0732">Signal</keyword>
<dbReference type="Pfam" id="PF02782">
    <property type="entry name" value="FGGY_C"/>
    <property type="match status" value="1"/>
</dbReference>
<dbReference type="Proteomes" id="UP000760860">
    <property type="component" value="Unassembled WGS sequence"/>
</dbReference>
<dbReference type="Proteomes" id="UP000251314">
    <property type="component" value="Unassembled WGS sequence"/>
</dbReference>
<comment type="similarity">
    <text evidence="1">Belongs to the FGGY kinase family.</text>
</comment>
<dbReference type="SUPFAM" id="SSF53067">
    <property type="entry name" value="Actin-like ATPase domain"/>
    <property type="match status" value="2"/>
</dbReference>
<dbReference type="Proteomes" id="UP000735874">
    <property type="component" value="Unassembled WGS sequence"/>
</dbReference>
<dbReference type="InterPro" id="IPR050406">
    <property type="entry name" value="FGGY_Carb_Kinase"/>
</dbReference>
<evidence type="ECO:0000256" key="4">
    <source>
        <dbReference type="SAM" id="SignalP"/>
    </source>
</evidence>
<sequence>MKLFLPLLAASSAACAWLYRSHQQRLQHEEYLCGLAQPQQYRGLPVVIVVDVGSSSIRASCFALVSEAQWVLIDGSLQQQHVSSIDVHGEADGTKIAASVEKILDQTMDFLRATDLTQGLVGVGFSTFAMNVLGVDTKGDVVTTVYTYAGRRKATAEWAKELQERLEARGELDEAHNRTGTVIHPAYAPATFLRLHKEEPELVERVAKWQSISGYLIGKWTTAAQQDGCLPMSFSEASWMGLLDFRRSQWDTRLLELIGMDSNKMPPVADSSVPFSGLNSTFARRWPELKNVPFFLGVSDGAAANIGSKCIDASRIAVTIGTSAALRVVLSEDAMKNAKVPKGLWCYRIGKNHVLLGGALSDGGSVYKFFRESLRLSDEDLTSQLEKIDPTKHGLTVLPFLSGERAPGWLENATCTISGINKWTTPIEFLRAGMESIALRIGVLFSLLAFSADLDAMVVVSGTALTSSRVWRQMIADCLGKKLILEASAIETTSRGLAVFIGTYLGLHTLKESGSFPAGTTHLEYSQPDATAHAAYLEARHEQESLYRKLYSDM</sequence>
<dbReference type="PANTHER" id="PTHR43095:SF2">
    <property type="entry name" value="GLUCONOKINASE"/>
    <property type="match status" value="1"/>
</dbReference>
<evidence type="ECO:0000256" key="3">
    <source>
        <dbReference type="ARBA" id="ARBA00022777"/>
    </source>
</evidence>
<evidence type="ECO:0000313" key="11">
    <source>
        <dbReference type="EMBL" id="KAG3225222.1"/>
    </source>
</evidence>
<dbReference type="Proteomes" id="UP000736787">
    <property type="component" value="Unassembled WGS sequence"/>
</dbReference>
<evidence type="ECO:0000313" key="13">
    <source>
        <dbReference type="Proteomes" id="UP000251314"/>
    </source>
</evidence>
<proteinExistence type="inferred from homology"/>
<accession>A0A329SJH3</accession>
<dbReference type="GO" id="GO:0005975">
    <property type="term" value="P:carbohydrate metabolic process"/>
    <property type="evidence" value="ECO:0007669"/>
    <property type="project" value="InterPro"/>
</dbReference>
<dbReference type="CDD" id="cd07770">
    <property type="entry name" value="ASKHA_NBD_FGGY_GntK"/>
    <property type="match status" value="1"/>
</dbReference>
<keyword evidence="2" id="KW-0808">Transferase</keyword>
<reference evidence="7" key="2">
    <citation type="submission" date="2018-10" db="EMBL/GenBank/DDBJ databases">
        <title>Effector identification in a new, highly contiguous assembly of the strawberry crown rot pathogen Phytophthora cactorum.</title>
        <authorList>
            <person name="Armitage A.D."/>
            <person name="Nellist C.F."/>
            <person name="Bates H."/>
            <person name="Vickerstaff R.J."/>
            <person name="Harrison R.J."/>
        </authorList>
    </citation>
    <scope>NUCLEOTIDE SEQUENCE</scope>
    <source>
        <strain evidence="7">15-7</strain>
        <strain evidence="8">4032</strain>
        <strain evidence="9">4040</strain>
        <strain evidence="10">P415</strain>
        <strain evidence="11">P421</strain>
    </source>
</reference>
<dbReference type="InterPro" id="IPR000577">
    <property type="entry name" value="Carb_kinase_FGGY"/>
</dbReference>
<evidence type="ECO:0000256" key="1">
    <source>
        <dbReference type="ARBA" id="ARBA00009156"/>
    </source>
</evidence>
<dbReference type="EMBL" id="RCMK01000076">
    <property type="protein sequence ID" value="KAG2950130.1"/>
    <property type="molecule type" value="Genomic_DNA"/>
</dbReference>
<evidence type="ECO:0000313" key="12">
    <source>
        <dbReference type="EMBL" id="RAW36974.1"/>
    </source>
</evidence>
<reference evidence="12 13" key="1">
    <citation type="submission" date="2018-01" db="EMBL/GenBank/DDBJ databases">
        <title>Draft genome of the strawberry crown rot pathogen Phytophthora cactorum.</title>
        <authorList>
            <person name="Armitage A.D."/>
            <person name="Lysoe E."/>
            <person name="Nellist C.F."/>
            <person name="Harrison R.J."/>
            <person name="Brurberg M.B."/>
        </authorList>
    </citation>
    <scope>NUCLEOTIDE SEQUENCE [LARGE SCALE GENOMIC DNA]</scope>
    <source>
        <strain evidence="12 13">10300</strain>
    </source>
</reference>
<dbReference type="GO" id="GO:0016301">
    <property type="term" value="F:kinase activity"/>
    <property type="evidence" value="ECO:0007669"/>
    <property type="project" value="UniProtKB-KW"/>
</dbReference>
<evidence type="ECO:0000259" key="6">
    <source>
        <dbReference type="Pfam" id="PF02782"/>
    </source>
</evidence>
<evidence type="ECO:0000259" key="5">
    <source>
        <dbReference type="Pfam" id="PF00370"/>
    </source>
</evidence>
<evidence type="ECO:0000313" key="10">
    <source>
        <dbReference type="EMBL" id="KAG2994180.1"/>
    </source>
</evidence>
<dbReference type="OrthoDB" id="1728974at2759"/>
<feature type="chain" id="PRO_5040067945" description="Carbohydrate kinase FGGY N-terminal domain-containing protein" evidence="4">
    <location>
        <begin position="16"/>
        <end position="554"/>
    </location>
</feature>
<dbReference type="PANTHER" id="PTHR43095">
    <property type="entry name" value="SUGAR KINASE"/>
    <property type="match status" value="1"/>
</dbReference>
<dbReference type="PROSITE" id="PS51257">
    <property type="entry name" value="PROKAR_LIPOPROTEIN"/>
    <property type="match status" value="1"/>
</dbReference>
<comment type="caution">
    <text evidence="12">The sequence shown here is derived from an EMBL/GenBank/DDBJ whole genome shotgun (WGS) entry which is preliminary data.</text>
</comment>
<evidence type="ECO:0000256" key="2">
    <source>
        <dbReference type="ARBA" id="ARBA00022679"/>
    </source>
</evidence>
<dbReference type="STRING" id="29920.A0A329SJH3"/>
<evidence type="ECO:0000313" key="9">
    <source>
        <dbReference type="EMBL" id="KAG2950130.1"/>
    </source>
</evidence>
<dbReference type="EMBL" id="RCMI01000070">
    <property type="protein sequence ID" value="KAG2937989.1"/>
    <property type="molecule type" value="Genomic_DNA"/>
</dbReference>